<dbReference type="Proteomes" id="UP000322667">
    <property type="component" value="Chromosome A09"/>
</dbReference>
<name>A0A5D2P785_GOSTO</name>
<evidence type="ECO:0000313" key="2">
    <source>
        <dbReference type="Proteomes" id="UP000322667"/>
    </source>
</evidence>
<accession>A0A5D2P785</accession>
<dbReference type="AlphaFoldDB" id="A0A5D2P785"/>
<reference evidence="1 2" key="1">
    <citation type="submission" date="2019-07" db="EMBL/GenBank/DDBJ databases">
        <title>WGS assembly of Gossypium tomentosum.</title>
        <authorList>
            <person name="Chen Z.J."/>
            <person name="Sreedasyam A."/>
            <person name="Ando A."/>
            <person name="Song Q."/>
            <person name="De L."/>
            <person name="Hulse-Kemp A."/>
            <person name="Ding M."/>
            <person name="Ye W."/>
            <person name="Kirkbride R."/>
            <person name="Jenkins J."/>
            <person name="Plott C."/>
            <person name="Lovell J."/>
            <person name="Lin Y.-M."/>
            <person name="Vaughn R."/>
            <person name="Liu B."/>
            <person name="Li W."/>
            <person name="Simpson S."/>
            <person name="Scheffler B."/>
            <person name="Saski C."/>
            <person name="Grover C."/>
            <person name="Hu G."/>
            <person name="Conover J."/>
            <person name="Carlson J."/>
            <person name="Shu S."/>
            <person name="Boston L."/>
            <person name="Williams M."/>
            <person name="Peterson D."/>
            <person name="Mcgee K."/>
            <person name="Jones D."/>
            <person name="Wendel J."/>
            <person name="Stelly D."/>
            <person name="Grimwood J."/>
            <person name="Schmutz J."/>
        </authorList>
    </citation>
    <scope>NUCLEOTIDE SEQUENCE [LARGE SCALE GENOMIC DNA]</scope>
    <source>
        <strain evidence="1">7179.01</strain>
    </source>
</reference>
<protein>
    <submittedName>
        <fullName evidence="1">Uncharacterized protein</fullName>
    </submittedName>
</protein>
<dbReference type="EMBL" id="CM017618">
    <property type="protein sequence ID" value="TYI11285.1"/>
    <property type="molecule type" value="Genomic_DNA"/>
</dbReference>
<organism evidence="1 2">
    <name type="scientific">Gossypium tomentosum</name>
    <name type="common">Hawaiian cotton</name>
    <name type="synonym">Gossypium sandvicense</name>
    <dbReference type="NCBI Taxonomy" id="34277"/>
    <lineage>
        <taxon>Eukaryota</taxon>
        <taxon>Viridiplantae</taxon>
        <taxon>Streptophyta</taxon>
        <taxon>Embryophyta</taxon>
        <taxon>Tracheophyta</taxon>
        <taxon>Spermatophyta</taxon>
        <taxon>Magnoliopsida</taxon>
        <taxon>eudicotyledons</taxon>
        <taxon>Gunneridae</taxon>
        <taxon>Pentapetalae</taxon>
        <taxon>rosids</taxon>
        <taxon>malvids</taxon>
        <taxon>Malvales</taxon>
        <taxon>Malvaceae</taxon>
        <taxon>Malvoideae</taxon>
        <taxon>Gossypium</taxon>
    </lineage>
</organism>
<evidence type="ECO:0000313" key="1">
    <source>
        <dbReference type="EMBL" id="TYI11285.1"/>
    </source>
</evidence>
<keyword evidence="2" id="KW-1185">Reference proteome</keyword>
<proteinExistence type="predicted"/>
<sequence>MLVLILFFLFLPCFSFSLLFCYLLSFCSLFSLVCVLDFVVAGDIGCQTRARRLTVVVVAIGEDCGG</sequence>
<gene>
    <name evidence="1" type="ORF">ES332_A09G200000v1</name>
</gene>